<dbReference type="EMBL" id="JAUZQC010000012">
    <property type="protein sequence ID" value="KAK5862448.1"/>
    <property type="molecule type" value="Genomic_DNA"/>
</dbReference>
<evidence type="ECO:0000256" key="6">
    <source>
        <dbReference type="ARBA" id="ARBA00023157"/>
    </source>
</evidence>
<dbReference type="Pfam" id="PF00041">
    <property type="entry name" value="fn3"/>
    <property type="match status" value="4"/>
</dbReference>
<gene>
    <name evidence="11" type="ORF">PBY51_017844</name>
</gene>
<evidence type="ECO:0000256" key="2">
    <source>
        <dbReference type="ARBA" id="ARBA00022530"/>
    </source>
</evidence>
<feature type="domain" description="Fibrinogen C-terminal" evidence="10">
    <location>
        <begin position="997"/>
        <end position="1212"/>
    </location>
</feature>
<feature type="compositionally biased region" description="Low complexity" evidence="7">
    <location>
        <begin position="669"/>
        <end position="682"/>
    </location>
</feature>
<keyword evidence="12" id="KW-1185">Reference proteome</keyword>
<protein>
    <recommendedName>
        <fullName evidence="13">Tenascin</fullName>
    </recommendedName>
</protein>
<accession>A0AAN8API8</accession>
<dbReference type="FunFam" id="3.90.215.10:FF:000001">
    <property type="entry name" value="Tenascin isoform 1"/>
    <property type="match status" value="1"/>
</dbReference>
<keyword evidence="5" id="KW-0677">Repeat</keyword>
<keyword evidence="6" id="KW-1015">Disulfide bond</keyword>
<name>A0AAN8API8_ELEMC</name>
<keyword evidence="3" id="KW-0245">EGF-like domain</keyword>
<evidence type="ECO:0000256" key="5">
    <source>
        <dbReference type="ARBA" id="ARBA00022737"/>
    </source>
</evidence>
<feature type="compositionally biased region" description="Low complexity" evidence="7">
    <location>
        <begin position="101"/>
        <end position="119"/>
    </location>
</feature>
<keyword evidence="2" id="KW-0272">Extracellular matrix</keyword>
<dbReference type="InterPro" id="IPR002181">
    <property type="entry name" value="Fibrinogen_a/b/g_C_dom"/>
</dbReference>
<dbReference type="Pfam" id="PF00147">
    <property type="entry name" value="Fibrinogen_C"/>
    <property type="match status" value="1"/>
</dbReference>
<dbReference type="Gene3D" id="2.60.40.10">
    <property type="entry name" value="Immunoglobulins"/>
    <property type="match status" value="4"/>
</dbReference>
<evidence type="ECO:0000256" key="3">
    <source>
        <dbReference type="ARBA" id="ARBA00022536"/>
    </source>
</evidence>
<feature type="region of interest" description="Disordered" evidence="7">
    <location>
        <begin position="347"/>
        <end position="391"/>
    </location>
</feature>
<feature type="region of interest" description="Disordered" evidence="7">
    <location>
        <begin position="86"/>
        <end position="119"/>
    </location>
</feature>
<dbReference type="InterPro" id="IPR036116">
    <property type="entry name" value="FN3_sf"/>
</dbReference>
<dbReference type="InterPro" id="IPR013783">
    <property type="entry name" value="Ig-like_fold"/>
</dbReference>
<feature type="region of interest" description="Disordered" evidence="7">
    <location>
        <begin position="128"/>
        <end position="147"/>
    </location>
</feature>
<evidence type="ECO:0000259" key="9">
    <source>
        <dbReference type="PROSITE" id="PS50853"/>
    </source>
</evidence>
<evidence type="ECO:0000313" key="11">
    <source>
        <dbReference type="EMBL" id="KAK5862448.1"/>
    </source>
</evidence>
<feature type="compositionally biased region" description="Basic and acidic residues" evidence="7">
    <location>
        <begin position="355"/>
        <end position="391"/>
    </location>
</feature>
<dbReference type="PANTHER" id="PTHR46708:SF1">
    <property type="entry name" value="TENASCIN"/>
    <property type="match status" value="1"/>
</dbReference>
<organism evidence="11 12">
    <name type="scientific">Eleginops maclovinus</name>
    <name type="common">Patagonian blennie</name>
    <name type="synonym">Eleginus maclovinus</name>
    <dbReference type="NCBI Taxonomy" id="56733"/>
    <lineage>
        <taxon>Eukaryota</taxon>
        <taxon>Metazoa</taxon>
        <taxon>Chordata</taxon>
        <taxon>Craniata</taxon>
        <taxon>Vertebrata</taxon>
        <taxon>Euteleostomi</taxon>
        <taxon>Actinopterygii</taxon>
        <taxon>Neopterygii</taxon>
        <taxon>Teleostei</taxon>
        <taxon>Neoteleostei</taxon>
        <taxon>Acanthomorphata</taxon>
        <taxon>Eupercaria</taxon>
        <taxon>Perciformes</taxon>
        <taxon>Notothenioidei</taxon>
        <taxon>Eleginopidae</taxon>
        <taxon>Eleginops</taxon>
    </lineage>
</organism>
<feature type="compositionally biased region" description="Basic and acidic residues" evidence="7">
    <location>
        <begin position="436"/>
        <end position="449"/>
    </location>
</feature>
<comment type="caution">
    <text evidence="11">The sequence shown here is derived from an EMBL/GenBank/DDBJ whole genome shotgun (WGS) entry which is preliminary data.</text>
</comment>
<evidence type="ECO:0000256" key="4">
    <source>
        <dbReference type="ARBA" id="ARBA00022729"/>
    </source>
</evidence>
<dbReference type="Gene3D" id="2.10.25.10">
    <property type="entry name" value="Laminin"/>
    <property type="match status" value="1"/>
</dbReference>
<reference evidence="11 12" key="1">
    <citation type="journal article" date="2023" name="Genes (Basel)">
        <title>Chromosome-Level Genome Assembly and Circadian Gene Repertoire of the Patagonia Blennie Eleginops maclovinus-The Closest Ancestral Proxy of Antarctic Cryonotothenioids.</title>
        <authorList>
            <person name="Cheng C.C."/>
            <person name="Rivera-Colon A.G."/>
            <person name="Minhas B.F."/>
            <person name="Wilson L."/>
            <person name="Rayamajhi N."/>
            <person name="Vargas-Chacoff L."/>
            <person name="Catchen J.M."/>
        </authorList>
    </citation>
    <scope>NUCLEOTIDE SEQUENCE [LARGE SCALE GENOMIC DNA]</scope>
    <source>
        <strain evidence="11">JMC-PN-2008</strain>
    </source>
</reference>
<dbReference type="PROSITE" id="PS51406">
    <property type="entry name" value="FIBRINOGEN_C_2"/>
    <property type="match status" value="1"/>
</dbReference>
<dbReference type="NCBIfam" id="NF040941">
    <property type="entry name" value="GGGWT_bact"/>
    <property type="match status" value="1"/>
</dbReference>
<dbReference type="PANTHER" id="PTHR46708">
    <property type="entry name" value="TENASCIN"/>
    <property type="match status" value="1"/>
</dbReference>
<feature type="region of interest" description="Disordered" evidence="7">
    <location>
        <begin position="430"/>
        <end position="482"/>
    </location>
</feature>
<dbReference type="InterPro" id="IPR050991">
    <property type="entry name" value="ECM_Regulatory_Proteins"/>
</dbReference>
<dbReference type="InterPro" id="IPR003961">
    <property type="entry name" value="FN3_dom"/>
</dbReference>
<proteinExistence type="predicted"/>
<dbReference type="Proteomes" id="UP001346869">
    <property type="component" value="Unassembled WGS sequence"/>
</dbReference>
<feature type="domain" description="Fibronectin type-III" evidence="9">
    <location>
        <begin position="825"/>
        <end position="914"/>
    </location>
</feature>
<feature type="domain" description="Fibronectin type-III" evidence="9">
    <location>
        <begin position="736"/>
        <end position="824"/>
    </location>
</feature>
<dbReference type="SMART" id="SM00060">
    <property type="entry name" value="FN3"/>
    <property type="match status" value="4"/>
</dbReference>
<evidence type="ECO:0000256" key="8">
    <source>
        <dbReference type="SAM" id="SignalP"/>
    </source>
</evidence>
<dbReference type="InterPro" id="IPR014716">
    <property type="entry name" value="Fibrinogen_a/b/g_C_1"/>
</dbReference>
<dbReference type="CDD" id="cd00063">
    <property type="entry name" value="FN3"/>
    <property type="match status" value="3"/>
</dbReference>
<sequence>MLFTLGLLLLLNPFPCFPSPTIERRNSTGSDATKSKAIFTLSKPKTTAALAKQTVRPTLKPNTVNQTVLSTIATATVKASTVSEVKASKEKPAPNVAPNVKSASTKSASASAAKTTKAKLQPLVNQTVSMKSPSTGDGKAAKDKHAPTVVQIQSTSLKVTPAGAKTAKNKPTALVNQTVVAKSSSTKDKPALTIDQTAQSTPVNAAGFAADKDKLAVIKAPNATTTKEKPSSGKPMKVVISEGCDSSNGKDKELKLQPGEPLVMTHKISLVPGGCSGGCDAEMAALKGRVARLEREMTSLKEKCPCSASCPSGCNGARECQKGKCICQQGFTGPDCKTAKGKVKVTMETTTQQSNKDKENKQEKITKEENTLIQKKEQKKGSDVKETTTKTKETTIKTKVATNAKEGAKKESSVNKITIKKTSETKTSLPTLDQVLLKHEGRKQEEARKGKTTSKKIPQKPDNKRVEEGTNDKAHPKDQPQTNVTLINVKKSNCTAKIVTLLTKGVGANKTRTGKETLEQSTLAEKNVTQSSGNQRTKKVKVEMTNVQSVDTRNTDAGKVEKAKDAQKSQYLVNSTLVSTTLDSGSVKKTGGSGLGSVKAVNISSYSFTVTWTAPQGMFKNFTVIRIEPRTEGDEDNHEEMEEVALEGETASTAKNTTEVQVESESTNTTAASGKAAGASGKSETKRISMVVPGSVRSVEFSNLRANTAYVIQVYGSAADRKSKTHKATAITGPEPATEMVFSNVTDSSFNVSWTKPKTTFSSIRVTYTNIITGESRFVTVESHQSYVVLSKLSAGTSYIVIVTTTQGRTQSDILTSLMTTVPAPPTHLQVVNVTDTKAVLQWTPSLGKVDRFIISYESSKTPNVTVTVMLSGNSVEHQLRGLQRGTLYKVKVLSQKDSLQSMAISTTFTTANLVKASEVGTRSAVIAWRTSNVIYYSYRLIYQVAGEETKEVILDQSSTEYKLTGLLPMSRYIVLVQGEIDGQFTSVVTTEFITGKLRFPFPTECSQELLNGALQSGEVDIYPDGKEGGTVRVYCDMETDGGGWTVFQRRMNGKTDFYRTWNEYSAGFGNLSEDFWLGNELLHNLTSVGPVSLRVDLQSGNDTAYAHYADFTIDSAERHYTLAVSGYTGTAGDSMRYHNGRPFSARDKDPDPLGIHCARAYMGGWWYKNCYKTNLNGLYGINSNNQGVVWIDWKGKDSSIAFTEMKFRPARFSPATHG</sequence>
<dbReference type="InterPro" id="IPR036056">
    <property type="entry name" value="Fibrinogen-like_C"/>
</dbReference>
<feature type="compositionally biased region" description="Polar residues" evidence="7">
    <location>
        <begin position="519"/>
        <end position="535"/>
    </location>
</feature>
<comment type="subcellular location">
    <subcellularLocation>
        <location evidence="1">Secreted</location>
        <location evidence="1">Extracellular space</location>
        <location evidence="1">Extracellular matrix</location>
    </subcellularLocation>
</comment>
<dbReference type="GO" id="GO:0030155">
    <property type="term" value="P:regulation of cell adhesion"/>
    <property type="evidence" value="ECO:0007669"/>
    <property type="project" value="TreeGrafter"/>
</dbReference>
<evidence type="ECO:0000313" key="12">
    <source>
        <dbReference type="Proteomes" id="UP001346869"/>
    </source>
</evidence>
<dbReference type="SMART" id="SM00186">
    <property type="entry name" value="FBG"/>
    <property type="match status" value="1"/>
</dbReference>
<feature type="signal peptide" evidence="8">
    <location>
        <begin position="1"/>
        <end position="18"/>
    </location>
</feature>
<keyword evidence="2" id="KW-0964">Secreted</keyword>
<evidence type="ECO:0008006" key="13">
    <source>
        <dbReference type="Google" id="ProtNLM"/>
    </source>
</evidence>
<dbReference type="PROSITE" id="PS50853">
    <property type="entry name" value="FN3"/>
    <property type="match status" value="2"/>
</dbReference>
<feature type="compositionally biased region" description="Basic and acidic residues" evidence="7">
    <location>
        <begin position="459"/>
        <end position="478"/>
    </location>
</feature>
<dbReference type="Gene3D" id="3.90.215.10">
    <property type="entry name" value="Gamma Fibrinogen, chain A, domain 1"/>
    <property type="match status" value="1"/>
</dbReference>
<feature type="region of interest" description="Disordered" evidence="7">
    <location>
        <begin position="650"/>
        <end position="683"/>
    </location>
</feature>
<evidence type="ECO:0000256" key="1">
    <source>
        <dbReference type="ARBA" id="ARBA00004498"/>
    </source>
</evidence>
<feature type="chain" id="PRO_5043042419" description="Tenascin" evidence="8">
    <location>
        <begin position="19"/>
        <end position="1219"/>
    </location>
</feature>
<evidence type="ECO:0000256" key="7">
    <source>
        <dbReference type="SAM" id="MobiDB-lite"/>
    </source>
</evidence>
<feature type="region of interest" description="Disordered" evidence="7">
    <location>
        <begin position="517"/>
        <end position="540"/>
    </location>
</feature>
<reference evidence="11 12" key="2">
    <citation type="journal article" date="2023" name="Mol. Biol. Evol.">
        <title>Genomics of Secondarily Temperate Adaptation in the Only Non-Antarctic Icefish.</title>
        <authorList>
            <person name="Rivera-Colon A.G."/>
            <person name="Rayamajhi N."/>
            <person name="Minhas B.F."/>
            <person name="Madrigal G."/>
            <person name="Bilyk K.T."/>
            <person name="Yoon V."/>
            <person name="Hune M."/>
            <person name="Gregory S."/>
            <person name="Cheng C.H.C."/>
            <person name="Catchen J.M."/>
        </authorList>
    </citation>
    <scope>NUCLEOTIDE SEQUENCE [LARGE SCALE GENOMIC DNA]</scope>
    <source>
        <strain evidence="11">JMC-PN-2008</strain>
    </source>
</reference>
<dbReference type="SUPFAM" id="SSF56496">
    <property type="entry name" value="Fibrinogen C-terminal domain-like"/>
    <property type="match status" value="1"/>
</dbReference>
<dbReference type="GO" id="GO:0031175">
    <property type="term" value="P:neuron projection development"/>
    <property type="evidence" value="ECO:0007669"/>
    <property type="project" value="TreeGrafter"/>
</dbReference>
<evidence type="ECO:0000259" key="10">
    <source>
        <dbReference type="PROSITE" id="PS51406"/>
    </source>
</evidence>
<dbReference type="CDD" id="cd00087">
    <property type="entry name" value="FReD"/>
    <property type="match status" value="1"/>
</dbReference>
<dbReference type="AlphaFoldDB" id="A0AAN8API8"/>
<dbReference type="SUPFAM" id="SSF49265">
    <property type="entry name" value="Fibronectin type III"/>
    <property type="match status" value="4"/>
</dbReference>
<feature type="compositionally biased region" description="Polar residues" evidence="7">
    <location>
        <begin position="650"/>
        <end position="668"/>
    </location>
</feature>
<dbReference type="GO" id="GO:0005615">
    <property type="term" value="C:extracellular space"/>
    <property type="evidence" value="ECO:0007669"/>
    <property type="project" value="TreeGrafter"/>
</dbReference>
<keyword evidence="4 8" id="KW-0732">Signal</keyword>